<organism evidence="1 3">
    <name type="scientific">Cucumis melo var. makuwa</name>
    <name type="common">Oriental melon</name>
    <dbReference type="NCBI Taxonomy" id="1194695"/>
    <lineage>
        <taxon>Eukaryota</taxon>
        <taxon>Viridiplantae</taxon>
        <taxon>Streptophyta</taxon>
        <taxon>Embryophyta</taxon>
        <taxon>Tracheophyta</taxon>
        <taxon>Spermatophyta</taxon>
        <taxon>Magnoliopsida</taxon>
        <taxon>eudicotyledons</taxon>
        <taxon>Gunneridae</taxon>
        <taxon>Pentapetalae</taxon>
        <taxon>rosids</taxon>
        <taxon>fabids</taxon>
        <taxon>Cucurbitales</taxon>
        <taxon>Cucurbitaceae</taxon>
        <taxon>Benincaseae</taxon>
        <taxon>Cucumis</taxon>
    </lineage>
</organism>
<dbReference type="InterPro" id="IPR032567">
    <property type="entry name" value="RTL1-rel"/>
</dbReference>
<evidence type="ECO:0000313" key="3">
    <source>
        <dbReference type="Proteomes" id="UP000321393"/>
    </source>
</evidence>
<evidence type="ECO:0000313" key="2">
    <source>
        <dbReference type="EMBL" id="TYK09805.1"/>
    </source>
</evidence>
<dbReference type="EMBL" id="SSTE01000198">
    <property type="protein sequence ID" value="KAA0067792.1"/>
    <property type="molecule type" value="Genomic_DNA"/>
</dbReference>
<evidence type="ECO:0000313" key="4">
    <source>
        <dbReference type="Proteomes" id="UP000321947"/>
    </source>
</evidence>
<dbReference type="GO" id="GO:0008233">
    <property type="term" value="F:peptidase activity"/>
    <property type="evidence" value="ECO:0007669"/>
    <property type="project" value="UniProtKB-KW"/>
</dbReference>
<dbReference type="GO" id="GO:0006508">
    <property type="term" value="P:proteolysis"/>
    <property type="evidence" value="ECO:0007669"/>
    <property type="project" value="UniProtKB-KW"/>
</dbReference>
<dbReference type="AlphaFoldDB" id="A0A5A7VHE2"/>
<dbReference type="EMBL" id="SSTD01011467">
    <property type="protein sequence ID" value="TYK09805.1"/>
    <property type="molecule type" value="Genomic_DNA"/>
</dbReference>
<dbReference type="Proteomes" id="UP000321947">
    <property type="component" value="Unassembled WGS sequence"/>
</dbReference>
<gene>
    <name evidence="2" type="ORF">E5676_scaffold127G001030</name>
    <name evidence="1" type="ORF">E6C27_scaffold624G00170</name>
</gene>
<sequence length="86" mass="9862">MKASKLLNQGTWSILANIVDTKEPEVFLSSELVVREYPKVFPNELPGLPFPREIYFAIELKPDTAPISRAPYRMVQAEMKELKVQL</sequence>
<keyword evidence="1" id="KW-0378">Hydrolase</keyword>
<dbReference type="OrthoDB" id="1430224at2759"/>
<protein>
    <submittedName>
        <fullName evidence="1">Gag protease polyprotein</fullName>
    </submittedName>
</protein>
<comment type="caution">
    <text evidence="1">The sequence shown here is derived from an EMBL/GenBank/DDBJ whole genome shotgun (WGS) entry which is preliminary data.</text>
</comment>
<dbReference type="PANTHER" id="PTHR15503">
    <property type="entry name" value="LDOC1 RELATED"/>
    <property type="match status" value="1"/>
</dbReference>
<dbReference type="Proteomes" id="UP000321393">
    <property type="component" value="Unassembled WGS sequence"/>
</dbReference>
<accession>A0A5A7VHE2</accession>
<reference evidence="3 4" key="1">
    <citation type="submission" date="2019-08" db="EMBL/GenBank/DDBJ databases">
        <title>Draft genome sequences of two oriental melons (Cucumis melo L. var makuwa).</title>
        <authorList>
            <person name="Kwon S.-Y."/>
        </authorList>
    </citation>
    <scope>NUCLEOTIDE SEQUENCE [LARGE SCALE GENOMIC DNA]</scope>
    <source>
        <strain evidence="4">cv. Chang Bougi</strain>
        <strain evidence="3">cv. SW 3</strain>
        <tissue evidence="1">Leaf</tissue>
    </source>
</reference>
<name>A0A5A7VHE2_CUCMM</name>
<evidence type="ECO:0000313" key="1">
    <source>
        <dbReference type="EMBL" id="KAA0067792.1"/>
    </source>
</evidence>
<dbReference type="PANTHER" id="PTHR15503:SF45">
    <property type="entry name" value="RNA-DIRECTED DNA POLYMERASE HOMOLOG"/>
    <property type="match status" value="1"/>
</dbReference>
<keyword evidence="1" id="KW-0645">Protease</keyword>
<proteinExistence type="predicted"/>